<keyword evidence="2" id="KW-1185">Reference proteome</keyword>
<dbReference type="EMBL" id="CALNXK010000146">
    <property type="protein sequence ID" value="CAH3168777.1"/>
    <property type="molecule type" value="Genomic_DNA"/>
</dbReference>
<evidence type="ECO:0000313" key="1">
    <source>
        <dbReference type="EMBL" id="CAH3168777.1"/>
    </source>
</evidence>
<sequence>AGVSSIAQISFIPVVSAHCEQFIKYDCKGSLLFRPDDPATGWWVSHNGIQLLYSGGASPVDFKKCVCGTTSPNICVRKAHIAATVMQAWIGPGLRTVGTSLKSSFCDTTIRFHLYINRHHLRSIEA</sequence>
<evidence type="ECO:0000313" key="2">
    <source>
        <dbReference type="Proteomes" id="UP001159405"/>
    </source>
</evidence>
<dbReference type="Proteomes" id="UP001159405">
    <property type="component" value="Unassembled WGS sequence"/>
</dbReference>
<protein>
    <submittedName>
        <fullName evidence="1">Uncharacterized protein</fullName>
    </submittedName>
</protein>
<proteinExistence type="predicted"/>
<gene>
    <name evidence="1" type="ORF">PLOB_00009404</name>
</gene>
<name>A0ABN8QQC5_9CNID</name>
<reference evidence="1 2" key="1">
    <citation type="submission" date="2022-05" db="EMBL/GenBank/DDBJ databases">
        <authorList>
            <consortium name="Genoscope - CEA"/>
            <person name="William W."/>
        </authorList>
    </citation>
    <scope>NUCLEOTIDE SEQUENCE [LARGE SCALE GENOMIC DNA]</scope>
</reference>
<dbReference type="Gene3D" id="2.60.120.1000">
    <property type="match status" value="1"/>
</dbReference>
<comment type="caution">
    <text evidence="1">The sequence shown here is derived from an EMBL/GenBank/DDBJ whole genome shotgun (WGS) entry which is preliminary data.</text>
</comment>
<organism evidence="1 2">
    <name type="scientific">Porites lobata</name>
    <dbReference type="NCBI Taxonomy" id="104759"/>
    <lineage>
        <taxon>Eukaryota</taxon>
        <taxon>Metazoa</taxon>
        <taxon>Cnidaria</taxon>
        <taxon>Anthozoa</taxon>
        <taxon>Hexacorallia</taxon>
        <taxon>Scleractinia</taxon>
        <taxon>Fungiina</taxon>
        <taxon>Poritidae</taxon>
        <taxon>Porites</taxon>
    </lineage>
</organism>
<accession>A0ABN8QQC5</accession>
<feature type="non-terminal residue" evidence="1">
    <location>
        <position position="1"/>
    </location>
</feature>